<keyword evidence="2" id="KW-1185">Reference proteome</keyword>
<proteinExistence type="predicted"/>
<keyword evidence="1" id="KW-0175">Coiled coil</keyword>
<evidence type="ECO:0000313" key="3">
    <source>
        <dbReference type="WBParaSite" id="Csp11.Scaffold629.g9282.t1"/>
    </source>
</evidence>
<accession>A0A1I7UH61</accession>
<reference evidence="3" key="1">
    <citation type="submission" date="2016-11" db="UniProtKB">
        <authorList>
            <consortium name="WormBaseParasite"/>
        </authorList>
    </citation>
    <scope>IDENTIFICATION</scope>
</reference>
<name>A0A1I7UH61_9PELO</name>
<dbReference type="WBParaSite" id="Csp11.Scaffold629.g9282.t1">
    <property type="protein sequence ID" value="Csp11.Scaffold629.g9282.t1"/>
    <property type="gene ID" value="Csp11.Scaffold629.g9282"/>
</dbReference>
<dbReference type="Proteomes" id="UP000095282">
    <property type="component" value="Unplaced"/>
</dbReference>
<dbReference type="AlphaFoldDB" id="A0A1I7UH61"/>
<organism evidence="2 3">
    <name type="scientific">Caenorhabditis tropicalis</name>
    <dbReference type="NCBI Taxonomy" id="1561998"/>
    <lineage>
        <taxon>Eukaryota</taxon>
        <taxon>Metazoa</taxon>
        <taxon>Ecdysozoa</taxon>
        <taxon>Nematoda</taxon>
        <taxon>Chromadorea</taxon>
        <taxon>Rhabditida</taxon>
        <taxon>Rhabditina</taxon>
        <taxon>Rhabditomorpha</taxon>
        <taxon>Rhabditoidea</taxon>
        <taxon>Rhabditidae</taxon>
        <taxon>Peloderinae</taxon>
        <taxon>Caenorhabditis</taxon>
    </lineage>
</organism>
<evidence type="ECO:0000256" key="1">
    <source>
        <dbReference type="SAM" id="Coils"/>
    </source>
</evidence>
<sequence>MSSTPYLDKLFDISMRLNKASVYCSSNPLLMRQLERAICSINEHLFDVRCQRAMGKDADCLELQARTALSFFRHMFKDMTVIFEKEEEADKKAEEEERKMVANQEKTVSNDADLTSCLITLSSKLLEMFSTVQKELGEITEVLRKKPEESEETRHEVIRADYQEEIRRLKRARCRLSRKNSKLTEENEELMKENWELKAEKVDEFSKQFGSLQMNAELVAKCQAAMAEQQVLKKKIPYMSDTSRIDRHTVLVGDSDSCRLVRRHHRGHVVHQCLFHSVILFHGYRGFYRF</sequence>
<protein>
    <submittedName>
        <fullName evidence="3">RH1 domain-containing protein</fullName>
    </submittedName>
</protein>
<feature type="coiled-coil region" evidence="1">
    <location>
        <begin position="169"/>
        <end position="200"/>
    </location>
</feature>
<evidence type="ECO:0000313" key="2">
    <source>
        <dbReference type="Proteomes" id="UP000095282"/>
    </source>
</evidence>